<dbReference type="EMBL" id="BARU01031307">
    <property type="protein sequence ID" value="GAH73228.1"/>
    <property type="molecule type" value="Genomic_DNA"/>
</dbReference>
<gene>
    <name evidence="2" type="ORF">S03H2_49541</name>
</gene>
<reference evidence="2" key="1">
    <citation type="journal article" date="2014" name="Front. Microbiol.">
        <title>High frequency of phylogenetically diverse reductive dehalogenase-homologous genes in deep subseafloor sedimentary metagenomes.</title>
        <authorList>
            <person name="Kawai M."/>
            <person name="Futagami T."/>
            <person name="Toyoda A."/>
            <person name="Takaki Y."/>
            <person name="Nishi S."/>
            <person name="Hori S."/>
            <person name="Arai W."/>
            <person name="Tsubouchi T."/>
            <person name="Morono Y."/>
            <person name="Uchiyama I."/>
            <person name="Ito T."/>
            <person name="Fujiyama A."/>
            <person name="Inagaki F."/>
            <person name="Takami H."/>
        </authorList>
    </citation>
    <scope>NUCLEOTIDE SEQUENCE</scope>
    <source>
        <strain evidence="2">Expedition CK06-06</strain>
    </source>
</reference>
<feature type="domain" description="Coenzyme F420:L-glutamate ligase-like" evidence="1">
    <location>
        <begin position="1"/>
        <end position="156"/>
    </location>
</feature>
<evidence type="ECO:0000313" key="2">
    <source>
        <dbReference type="EMBL" id="GAH73228.1"/>
    </source>
</evidence>
<dbReference type="PANTHER" id="PTHR47917:SF2">
    <property type="entry name" value="COENZYME F420:L-GLUTAMATE LIGASE-LIKE DOMAIN-CONTAINING PROTEIN"/>
    <property type="match status" value="1"/>
</dbReference>
<dbReference type="AlphaFoldDB" id="X1JTU4"/>
<proteinExistence type="predicted"/>
<organism evidence="2">
    <name type="scientific">marine sediment metagenome</name>
    <dbReference type="NCBI Taxonomy" id="412755"/>
    <lineage>
        <taxon>unclassified sequences</taxon>
        <taxon>metagenomes</taxon>
        <taxon>ecological metagenomes</taxon>
    </lineage>
</organism>
<evidence type="ECO:0000259" key="1">
    <source>
        <dbReference type="Pfam" id="PF01996"/>
    </source>
</evidence>
<dbReference type="PANTHER" id="PTHR47917">
    <property type="match status" value="1"/>
</dbReference>
<name>X1JTU4_9ZZZZ</name>
<dbReference type="GO" id="GO:0052618">
    <property type="term" value="F:coenzyme F420-0:L-glutamate ligase activity"/>
    <property type="evidence" value="ECO:0007669"/>
    <property type="project" value="TreeGrafter"/>
</dbReference>
<dbReference type="InterPro" id="IPR002847">
    <property type="entry name" value="F420-0_gamma-glut_ligase-dom"/>
</dbReference>
<feature type="non-terminal residue" evidence="2">
    <location>
        <position position="1"/>
    </location>
</feature>
<comment type="caution">
    <text evidence="2">The sequence shown here is derived from an EMBL/GenBank/DDBJ whole genome shotgun (WGS) entry which is preliminary data.</text>
</comment>
<dbReference type="Gene3D" id="3.30.1330.100">
    <property type="entry name" value="CofE-like"/>
    <property type="match status" value="1"/>
</dbReference>
<protein>
    <recommendedName>
        <fullName evidence="1">Coenzyme F420:L-glutamate ligase-like domain-containing protein</fullName>
    </recommendedName>
</protein>
<sequence>ANKYDMDERYVELILEESSMILGGLTHVILAKVNDFLIANAGIDQSNAGPNKVILLPENLNQVVWEYWRDLRKEFKIKNLGVIIADSRVQPLRKGTIGIAIATAGFEPIEDLRGHPDLFNRPLEITMRAIADDLTSAAQFLLGEADQQTPVVIIRGSNIEFTENPQLTTEMPPEECLYMNIFSKYLLKKKEDSIDKI</sequence>
<accession>X1JTU4</accession>
<dbReference type="SUPFAM" id="SSF144010">
    <property type="entry name" value="CofE-like"/>
    <property type="match status" value="1"/>
</dbReference>
<dbReference type="Pfam" id="PF01996">
    <property type="entry name" value="F420_ligase"/>
    <property type="match status" value="1"/>
</dbReference>